<name>A0AAV7P703_PLEWA</name>
<keyword evidence="3" id="KW-1185">Reference proteome</keyword>
<accession>A0AAV7P703</accession>
<proteinExistence type="predicted"/>
<organism evidence="2 3">
    <name type="scientific">Pleurodeles waltl</name>
    <name type="common">Iberian ribbed newt</name>
    <dbReference type="NCBI Taxonomy" id="8319"/>
    <lineage>
        <taxon>Eukaryota</taxon>
        <taxon>Metazoa</taxon>
        <taxon>Chordata</taxon>
        <taxon>Craniata</taxon>
        <taxon>Vertebrata</taxon>
        <taxon>Euteleostomi</taxon>
        <taxon>Amphibia</taxon>
        <taxon>Batrachia</taxon>
        <taxon>Caudata</taxon>
        <taxon>Salamandroidea</taxon>
        <taxon>Salamandridae</taxon>
        <taxon>Pleurodelinae</taxon>
        <taxon>Pleurodeles</taxon>
    </lineage>
</organism>
<dbReference type="AlphaFoldDB" id="A0AAV7P703"/>
<dbReference type="Proteomes" id="UP001066276">
    <property type="component" value="Chromosome 7"/>
</dbReference>
<evidence type="ECO:0000313" key="3">
    <source>
        <dbReference type="Proteomes" id="UP001066276"/>
    </source>
</evidence>
<sequence>MSAAWYLQRFGGAGARSSTQWPYLTREVALQRPLGQHPAVQIPSSHPEQSRGWLEGMPGRLVMAHAEAVLVCHTDAEAVDPAGGEIQAPSVRRDQSHKRKRPLRMEHSVLSTK</sequence>
<evidence type="ECO:0000256" key="1">
    <source>
        <dbReference type="SAM" id="MobiDB-lite"/>
    </source>
</evidence>
<gene>
    <name evidence="2" type="ORF">NDU88_001423</name>
</gene>
<protein>
    <submittedName>
        <fullName evidence="2">Uncharacterized protein</fullName>
    </submittedName>
</protein>
<dbReference type="EMBL" id="JANPWB010000011">
    <property type="protein sequence ID" value="KAJ1122950.1"/>
    <property type="molecule type" value="Genomic_DNA"/>
</dbReference>
<reference evidence="2" key="1">
    <citation type="journal article" date="2022" name="bioRxiv">
        <title>Sequencing and chromosome-scale assembly of the giantPleurodeles waltlgenome.</title>
        <authorList>
            <person name="Brown T."/>
            <person name="Elewa A."/>
            <person name="Iarovenko S."/>
            <person name="Subramanian E."/>
            <person name="Araus A.J."/>
            <person name="Petzold A."/>
            <person name="Susuki M."/>
            <person name="Suzuki K.-i.T."/>
            <person name="Hayashi T."/>
            <person name="Toyoda A."/>
            <person name="Oliveira C."/>
            <person name="Osipova E."/>
            <person name="Leigh N.D."/>
            <person name="Simon A."/>
            <person name="Yun M.H."/>
        </authorList>
    </citation>
    <scope>NUCLEOTIDE SEQUENCE</scope>
    <source>
        <strain evidence="2">20211129_DDA</strain>
        <tissue evidence="2">Liver</tissue>
    </source>
</reference>
<comment type="caution">
    <text evidence="2">The sequence shown here is derived from an EMBL/GenBank/DDBJ whole genome shotgun (WGS) entry which is preliminary data.</text>
</comment>
<evidence type="ECO:0000313" key="2">
    <source>
        <dbReference type="EMBL" id="KAJ1122950.1"/>
    </source>
</evidence>
<feature type="region of interest" description="Disordered" evidence="1">
    <location>
        <begin position="80"/>
        <end position="113"/>
    </location>
</feature>